<feature type="compositionally biased region" description="Low complexity" evidence="1">
    <location>
        <begin position="1"/>
        <end position="11"/>
    </location>
</feature>
<feature type="compositionally biased region" description="Polar residues" evidence="1">
    <location>
        <begin position="22"/>
        <end position="34"/>
    </location>
</feature>
<gene>
    <name evidence="2" type="primary">CT990569.2</name>
</gene>
<accession>A0A1A8ECV4</accession>
<reference evidence="2" key="1">
    <citation type="submission" date="2016-05" db="EMBL/GenBank/DDBJ databases">
        <authorList>
            <person name="Lavstsen T."/>
            <person name="Jespersen J.S."/>
        </authorList>
    </citation>
    <scope>NUCLEOTIDE SEQUENCE</scope>
    <source>
        <tissue evidence="2">Brain</tissue>
    </source>
</reference>
<reference evidence="2" key="2">
    <citation type="submission" date="2016-06" db="EMBL/GenBank/DDBJ databases">
        <title>The genome of a short-lived fish provides insights into sex chromosome evolution and the genetic control of aging.</title>
        <authorList>
            <person name="Reichwald K."/>
            <person name="Felder M."/>
            <person name="Petzold A."/>
            <person name="Koch P."/>
            <person name="Groth M."/>
            <person name="Platzer M."/>
        </authorList>
    </citation>
    <scope>NUCLEOTIDE SEQUENCE</scope>
    <source>
        <tissue evidence="2">Brain</tissue>
    </source>
</reference>
<proteinExistence type="predicted"/>
<feature type="non-terminal residue" evidence="2">
    <location>
        <position position="1"/>
    </location>
</feature>
<sequence>AAATAAAATPDPTSPTVPGPARTTSQSESFSTAASQSVYSVLSANEQRWFNGRPHLCIPYVSSEPEHDWNEHGSGR</sequence>
<feature type="non-terminal residue" evidence="2">
    <location>
        <position position="76"/>
    </location>
</feature>
<name>A0A1A8ECV4_NOTKA</name>
<dbReference type="EMBL" id="HAEA01015278">
    <property type="protein sequence ID" value="SBQ43758.1"/>
    <property type="molecule type" value="Transcribed_RNA"/>
</dbReference>
<organism evidence="2">
    <name type="scientific">Nothobranchius kadleci</name>
    <name type="common">African annual killifish</name>
    <dbReference type="NCBI Taxonomy" id="1051664"/>
    <lineage>
        <taxon>Eukaryota</taxon>
        <taxon>Metazoa</taxon>
        <taxon>Chordata</taxon>
        <taxon>Craniata</taxon>
        <taxon>Vertebrata</taxon>
        <taxon>Euteleostomi</taxon>
        <taxon>Actinopterygii</taxon>
        <taxon>Neopterygii</taxon>
        <taxon>Teleostei</taxon>
        <taxon>Neoteleostei</taxon>
        <taxon>Acanthomorphata</taxon>
        <taxon>Ovalentaria</taxon>
        <taxon>Atherinomorphae</taxon>
        <taxon>Cyprinodontiformes</taxon>
        <taxon>Nothobranchiidae</taxon>
        <taxon>Nothobranchius</taxon>
    </lineage>
</organism>
<evidence type="ECO:0000313" key="2">
    <source>
        <dbReference type="EMBL" id="SBQ43758.1"/>
    </source>
</evidence>
<protein>
    <submittedName>
        <fullName evidence="2">Mastermind-like 1</fullName>
    </submittedName>
</protein>
<feature type="region of interest" description="Disordered" evidence="1">
    <location>
        <begin position="1"/>
        <end position="34"/>
    </location>
</feature>
<evidence type="ECO:0000256" key="1">
    <source>
        <dbReference type="SAM" id="MobiDB-lite"/>
    </source>
</evidence>
<dbReference type="AlphaFoldDB" id="A0A1A8ECV4"/>